<reference evidence="2" key="1">
    <citation type="journal article" date="2019" name="Int. J. Syst. Evol. Microbiol.">
        <title>The Global Catalogue of Microorganisms (GCM) 10K type strain sequencing project: providing services to taxonomists for standard genome sequencing and annotation.</title>
        <authorList>
            <consortium name="The Broad Institute Genomics Platform"/>
            <consortium name="The Broad Institute Genome Sequencing Center for Infectious Disease"/>
            <person name="Wu L."/>
            <person name="Ma J."/>
        </authorList>
    </citation>
    <scope>NUCLEOTIDE SEQUENCE [LARGE SCALE GENOMIC DNA]</scope>
    <source>
        <strain evidence="2">JCM 30071</strain>
    </source>
</reference>
<gene>
    <name evidence="1" type="ORF">GCM10007111_08650</name>
</gene>
<dbReference type="EMBL" id="BMPN01000001">
    <property type="protein sequence ID" value="GGJ48885.1"/>
    <property type="molecule type" value="Genomic_DNA"/>
</dbReference>
<evidence type="ECO:0000313" key="1">
    <source>
        <dbReference type="EMBL" id="GGJ48885.1"/>
    </source>
</evidence>
<organism evidence="1 2">
    <name type="scientific">Virgibacillus kapii</name>
    <dbReference type="NCBI Taxonomy" id="1638645"/>
    <lineage>
        <taxon>Bacteria</taxon>
        <taxon>Bacillati</taxon>
        <taxon>Bacillota</taxon>
        <taxon>Bacilli</taxon>
        <taxon>Bacillales</taxon>
        <taxon>Bacillaceae</taxon>
        <taxon>Virgibacillus</taxon>
    </lineage>
</organism>
<sequence>MNGQTDVRMFTSVHTDLGNNKRISTIYRKYENENFTSWRWETIAWDGDKIIDMDETGNINQVLEKHIEFFEKYS</sequence>
<keyword evidence="2" id="KW-1185">Reference proteome</keyword>
<accession>A0ABQ2D7Z8</accession>
<evidence type="ECO:0000313" key="2">
    <source>
        <dbReference type="Proteomes" id="UP000634435"/>
    </source>
</evidence>
<proteinExistence type="predicted"/>
<protein>
    <submittedName>
        <fullName evidence="1">Uncharacterized protein</fullName>
    </submittedName>
</protein>
<dbReference type="Proteomes" id="UP000634435">
    <property type="component" value="Unassembled WGS sequence"/>
</dbReference>
<comment type="caution">
    <text evidence="1">The sequence shown here is derived from an EMBL/GenBank/DDBJ whole genome shotgun (WGS) entry which is preliminary data.</text>
</comment>
<name>A0ABQ2D7Z8_9BACI</name>
<dbReference type="RefSeq" id="WP_188942187.1">
    <property type="nucleotide sequence ID" value="NZ_BMPN01000001.1"/>
</dbReference>